<keyword evidence="3 5" id="KW-0175">Coiled coil</keyword>
<evidence type="ECO:0000313" key="8">
    <source>
        <dbReference type="Proteomes" id="UP001500657"/>
    </source>
</evidence>
<evidence type="ECO:0000256" key="5">
    <source>
        <dbReference type="SAM" id="Coils"/>
    </source>
</evidence>
<dbReference type="Pfam" id="PF02646">
    <property type="entry name" value="RmuC"/>
    <property type="match status" value="1"/>
</dbReference>
<proteinExistence type="inferred from homology"/>
<evidence type="ECO:0000256" key="2">
    <source>
        <dbReference type="ARBA" id="ARBA00009840"/>
    </source>
</evidence>
<gene>
    <name evidence="7" type="ORF">GCM10009126_20990</name>
</gene>
<protein>
    <submittedName>
        <fullName evidence="7">DNA recombination protein RmuC</fullName>
    </submittedName>
</protein>
<keyword evidence="6" id="KW-0472">Membrane</keyword>
<keyword evidence="6" id="KW-0812">Transmembrane</keyword>
<evidence type="ECO:0000256" key="1">
    <source>
        <dbReference type="ARBA" id="ARBA00003416"/>
    </source>
</evidence>
<dbReference type="PANTHER" id="PTHR30563:SF0">
    <property type="entry name" value="DNA RECOMBINATION PROTEIN RMUC"/>
    <property type="match status" value="1"/>
</dbReference>
<dbReference type="RefSeq" id="WP_343882730.1">
    <property type="nucleotide sequence ID" value="NZ_BAAAFO010000003.1"/>
</dbReference>
<accession>A0ABN0UMP3</accession>
<organism evidence="7 8">
    <name type="scientific">Rhodanobacter caeni</name>
    <dbReference type="NCBI Taxonomy" id="657654"/>
    <lineage>
        <taxon>Bacteria</taxon>
        <taxon>Pseudomonadati</taxon>
        <taxon>Pseudomonadota</taxon>
        <taxon>Gammaproteobacteria</taxon>
        <taxon>Lysobacterales</taxon>
        <taxon>Rhodanobacteraceae</taxon>
        <taxon>Rhodanobacter</taxon>
    </lineage>
</organism>
<evidence type="ECO:0000313" key="7">
    <source>
        <dbReference type="EMBL" id="GAA0255618.1"/>
    </source>
</evidence>
<keyword evidence="4" id="KW-0233">DNA recombination</keyword>
<dbReference type="Proteomes" id="UP001500657">
    <property type="component" value="Unassembled WGS sequence"/>
</dbReference>
<keyword evidence="8" id="KW-1185">Reference proteome</keyword>
<evidence type="ECO:0000256" key="6">
    <source>
        <dbReference type="SAM" id="Phobius"/>
    </source>
</evidence>
<comment type="function">
    <text evidence="1">Involved in DNA recombination.</text>
</comment>
<sequence length="549" mass="60246">MLMPIWGWGLVVLASTLGVLWRWTTRRQLLSQLSERDRQVQELRDRVDALARDAARLPDALDRVVEMETTAKQLQQAITEATAREAGLQAQRQTALEQVAVLQQERDTARASLEIERDAASKLRAAHERAAAERAAATDQAGVLQAERDAARLALDAEKDATAQLRAANARAIAERAAAVEAYEGVKQFLTNAEEQLRNAFLAASSQVFDQKAAALDQRIKDSGEASKRGLDETLKPFADRIAEFQAEARKLHDDSATKVATLTGNIQSLQTLNQHMATATENLARALKGNAKTRGDWGEMILDTVLKASGLEEGTNFLKQDPNRDEESGRLRKPDVIVNLPDGQQVVVDSKVNLVAWADACNAESPESYQDALIRHTAALRQHVRDLADKNYPKVVGPSALDMTILFVPIEGALAAALSVNHDLQTEAFAKRVVFASPNTLMAMLRVVERLWMRDKLQKQVGKIGEEAGKLLDSLAAFLEEFQAIGNSLDKTRGVFDTARKRLIESPQSVTARAKRLVEAGAKGKKALPDELLPVMDVPALSLETRLD</sequence>
<evidence type="ECO:0000256" key="4">
    <source>
        <dbReference type="ARBA" id="ARBA00023172"/>
    </source>
</evidence>
<dbReference type="PANTHER" id="PTHR30563">
    <property type="entry name" value="DNA RECOMBINATION PROTEIN RMUC"/>
    <property type="match status" value="1"/>
</dbReference>
<keyword evidence="6" id="KW-1133">Transmembrane helix</keyword>
<feature type="transmembrane region" description="Helical" evidence="6">
    <location>
        <begin position="6"/>
        <end position="24"/>
    </location>
</feature>
<comment type="similarity">
    <text evidence="2">Belongs to the RmuC family.</text>
</comment>
<evidence type="ECO:0000256" key="3">
    <source>
        <dbReference type="ARBA" id="ARBA00023054"/>
    </source>
</evidence>
<comment type="caution">
    <text evidence="7">The sequence shown here is derived from an EMBL/GenBank/DDBJ whole genome shotgun (WGS) entry which is preliminary data.</text>
</comment>
<reference evidence="7 8" key="1">
    <citation type="journal article" date="2019" name="Int. J. Syst. Evol. Microbiol.">
        <title>The Global Catalogue of Microorganisms (GCM) 10K type strain sequencing project: providing services to taxonomists for standard genome sequencing and annotation.</title>
        <authorList>
            <consortium name="The Broad Institute Genomics Platform"/>
            <consortium name="The Broad Institute Genome Sequencing Center for Infectious Disease"/>
            <person name="Wu L."/>
            <person name="Ma J."/>
        </authorList>
    </citation>
    <scope>NUCLEOTIDE SEQUENCE [LARGE SCALE GENOMIC DNA]</scope>
    <source>
        <strain evidence="7 8">JCM 16242</strain>
    </source>
</reference>
<dbReference type="InterPro" id="IPR003798">
    <property type="entry name" value="DNA_recombination_RmuC"/>
</dbReference>
<name>A0ABN0UMP3_9GAMM</name>
<dbReference type="EMBL" id="BAAAFO010000003">
    <property type="protein sequence ID" value="GAA0255618.1"/>
    <property type="molecule type" value="Genomic_DNA"/>
</dbReference>
<feature type="coiled-coil region" evidence="5">
    <location>
        <begin position="26"/>
        <end position="140"/>
    </location>
</feature>